<evidence type="ECO:0008006" key="4">
    <source>
        <dbReference type="Google" id="ProtNLM"/>
    </source>
</evidence>
<evidence type="ECO:0000256" key="1">
    <source>
        <dbReference type="SAM" id="SignalP"/>
    </source>
</evidence>
<dbReference type="EMBL" id="FNUS01000001">
    <property type="protein sequence ID" value="SEF53821.1"/>
    <property type="molecule type" value="Genomic_DNA"/>
</dbReference>
<organism evidence="2 3">
    <name type="scientific">Halpernia humi</name>
    <dbReference type="NCBI Taxonomy" id="493375"/>
    <lineage>
        <taxon>Bacteria</taxon>
        <taxon>Pseudomonadati</taxon>
        <taxon>Bacteroidota</taxon>
        <taxon>Flavobacteriia</taxon>
        <taxon>Flavobacteriales</taxon>
        <taxon>Weeksellaceae</taxon>
        <taxon>Chryseobacterium group</taxon>
        <taxon>Halpernia</taxon>
    </lineage>
</organism>
<dbReference type="OrthoDB" id="604691at2"/>
<sequence>MKNFSIVLFLFLFSLGFSQSQLEVLSASDRAPISNAKVSCNNKILGFTNTNGIINFNSKCKKVNVSAVGFYDNEVLVDKKMDLLLTKVDANVKDIEAVVLTDKSDPRALKILDEVNARYKQNSPESLDSYSYRSYDKISLDIDKDSLSTYRNFVTKRSDSLKNLPENNLSKKKKKDSLDNSQFVNLIKDSKFFLWERVQEHLYSQKYGEKINVLDNRVSGLNDPIYELMTLRSNRLKIPKEIRKENRDLYRFFLTDSIEIDGRENYVIRFRQINFKEAKMKRKYNGYLYVDKASYALKKIESNSKIKSDGSITSTWIPFDNKWFLKKESLKLKAGNIAFKENSEKNESDKKEKKFGNYIYVNSDYFDFKTPIEVKAKEFTGYTMAVEKADGTSLSKYRTEPLTKREKETYVKIDSVGKKYNIDQKVGVFTNLLKGKLRLGKIDIDAAKVIGYNQYEGLRLGLGVKLNEKFNPYISPDGYAAFGFKDQTWKYGLGVDIKTTLKKNSFFRAEYHNDVQNAGKFNENQWNFKMKLMNAGVNLHNDNYYHFEGFKVAYENDISNGITLNVSAKKDKEEAKFPYSFRNLGNKFDNFSTMITLKFSTNSKNIMTPSGKYTYEQNYPELYLNYEQSFKTFGGDLQYSRFDALFIDTFKSNLGVTGVRLFGGMSSSDAPIWHQFQMNGLGPKEITGLFSHFNLTSYLGFATMEGGKYYSNKFLGYYFTHRIPWYFKSFGKNISSFDVVYRGTIGNMNNPEYHQFNFKPLDHLYQEVGLEWNNFFATQFNLGLFYRIGYYQTSVFNENFAIQLKLKALGF</sequence>
<dbReference type="AlphaFoldDB" id="A0A1H5SVC8"/>
<keyword evidence="1" id="KW-0732">Signal</keyword>
<keyword evidence="3" id="KW-1185">Reference proteome</keyword>
<evidence type="ECO:0000313" key="3">
    <source>
        <dbReference type="Proteomes" id="UP000236738"/>
    </source>
</evidence>
<reference evidence="3" key="1">
    <citation type="submission" date="2016-10" db="EMBL/GenBank/DDBJ databases">
        <authorList>
            <person name="Varghese N."/>
            <person name="Submissions S."/>
        </authorList>
    </citation>
    <scope>NUCLEOTIDE SEQUENCE [LARGE SCALE GENOMIC DNA]</scope>
    <source>
        <strain evidence="3">DSM 21580</strain>
    </source>
</reference>
<name>A0A1H5SVC8_9FLAO</name>
<proteinExistence type="predicted"/>
<feature type="chain" id="PRO_5009284429" description="Carboxypeptidase-like regulatory domain-containing protein" evidence="1">
    <location>
        <begin position="21"/>
        <end position="811"/>
    </location>
</feature>
<evidence type="ECO:0000313" key="2">
    <source>
        <dbReference type="EMBL" id="SEF53821.1"/>
    </source>
</evidence>
<dbReference type="Proteomes" id="UP000236738">
    <property type="component" value="Unassembled WGS sequence"/>
</dbReference>
<accession>A0A1H5SVC8</accession>
<dbReference type="RefSeq" id="WP_103912308.1">
    <property type="nucleotide sequence ID" value="NZ_FNUS01000001.1"/>
</dbReference>
<gene>
    <name evidence="2" type="ORF">SAMN05421847_0260</name>
</gene>
<feature type="signal peptide" evidence="1">
    <location>
        <begin position="1"/>
        <end position="20"/>
    </location>
</feature>
<protein>
    <recommendedName>
        <fullName evidence="4">Carboxypeptidase-like regulatory domain-containing protein</fullName>
    </recommendedName>
</protein>